<gene>
    <name evidence="1" type="ORF">GA0061071_11445</name>
</gene>
<organism evidence="1 2">
    <name type="scientific">Kosakonia oryzendophytica</name>
    <dbReference type="NCBI Taxonomy" id="1005665"/>
    <lineage>
        <taxon>Bacteria</taxon>
        <taxon>Pseudomonadati</taxon>
        <taxon>Pseudomonadota</taxon>
        <taxon>Gammaproteobacteria</taxon>
        <taxon>Enterobacterales</taxon>
        <taxon>Enterobacteriaceae</taxon>
        <taxon>Kosakonia</taxon>
    </lineage>
</organism>
<dbReference type="AlphaFoldDB" id="A0A1C4DT21"/>
<evidence type="ECO:0000313" key="1">
    <source>
        <dbReference type="EMBL" id="SCC34507.1"/>
    </source>
</evidence>
<dbReference type="EMBL" id="FMAY01000014">
    <property type="protein sequence ID" value="SCC34507.1"/>
    <property type="molecule type" value="Genomic_DNA"/>
</dbReference>
<protein>
    <submittedName>
        <fullName evidence="1">Uncharacterized protein</fullName>
    </submittedName>
</protein>
<proteinExistence type="predicted"/>
<evidence type="ECO:0000313" key="2">
    <source>
        <dbReference type="Proteomes" id="UP000198975"/>
    </source>
</evidence>
<keyword evidence="2" id="KW-1185">Reference proteome</keyword>
<accession>A0A1C4DT21</accession>
<reference evidence="2" key="1">
    <citation type="submission" date="2016-08" db="EMBL/GenBank/DDBJ databases">
        <authorList>
            <person name="Varghese N."/>
            <person name="Submissions Spin"/>
        </authorList>
    </citation>
    <scope>NUCLEOTIDE SEQUENCE [LARGE SCALE GENOMIC DNA]</scope>
    <source>
        <strain evidence="2">REICA_082</strain>
    </source>
</reference>
<sequence>MKTMLQLWLNRLTPALPVRVEDGEYDSGRHVALLIPFGLLYGLDYHPSVWIYDEK</sequence>
<name>A0A1C4DT21_9ENTR</name>
<dbReference type="Proteomes" id="UP000198975">
    <property type="component" value="Unassembled WGS sequence"/>
</dbReference>
<dbReference type="RefSeq" id="WP_167352671.1">
    <property type="nucleotide sequence ID" value="NZ_FMAY01000014.1"/>
</dbReference>